<dbReference type="Proteomes" id="UP000177629">
    <property type="component" value="Unassembled WGS sequence"/>
</dbReference>
<proteinExistence type="inferred from homology"/>
<dbReference type="GO" id="GO:0006099">
    <property type="term" value="P:tricarboxylic acid cycle"/>
    <property type="evidence" value="ECO:0007669"/>
    <property type="project" value="UniProtKB-UniPathway"/>
</dbReference>
<comment type="pathway">
    <text evidence="1">Carbohydrate metabolism; tricarboxylic acid cycle.</text>
</comment>
<protein>
    <recommendedName>
        <fullName evidence="5">Citrate synthase</fullName>
    </recommendedName>
</protein>
<dbReference type="InterPro" id="IPR002020">
    <property type="entry name" value="Citrate_synthase"/>
</dbReference>
<comment type="caution">
    <text evidence="7">The sequence shown here is derived from an EMBL/GenBank/DDBJ whole genome shotgun (WGS) entry which is preliminary data.</text>
</comment>
<keyword evidence="3 5" id="KW-0808">Transferase</keyword>
<dbReference type="EMBL" id="MHSS01000005">
    <property type="protein sequence ID" value="OHA48610.1"/>
    <property type="molecule type" value="Genomic_DNA"/>
</dbReference>
<evidence type="ECO:0000256" key="3">
    <source>
        <dbReference type="ARBA" id="ARBA00022679"/>
    </source>
</evidence>
<dbReference type="InterPro" id="IPR016142">
    <property type="entry name" value="Citrate_synth-like_lrg_a-sub"/>
</dbReference>
<dbReference type="Gene3D" id="1.10.580.10">
    <property type="entry name" value="Citrate Synthase, domain 1"/>
    <property type="match status" value="1"/>
</dbReference>
<dbReference type="InterPro" id="IPR016143">
    <property type="entry name" value="Citrate_synth-like_sm_a-sub"/>
</dbReference>
<dbReference type="GO" id="GO:0036440">
    <property type="term" value="F:citrate synthase activity"/>
    <property type="evidence" value="ECO:0007669"/>
    <property type="project" value="UniProtKB-EC"/>
</dbReference>
<evidence type="ECO:0000256" key="6">
    <source>
        <dbReference type="PIRSR" id="PIRSR001369-1"/>
    </source>
</evidence>
<dbReference type="InterPro" id="IPR036969">
    <property type="entry name" value="Citrate_synthase_sf"/>
</dbReference>
<accession>A0A1G2PJW1</accession>
<dbReference type="PIRSF" id="PIRSF001369">
    <property type="entry name" value="Citrate_synth"/>
    <property type="match status" value="1"/>
</dbReference>
<evidence type="ECO:0000256" key="5">
    <source>
        <dbReference type="PIRNR" id="PIRNR001369"/>
    </source>
</evidence>
<evidence type="ECO:0000256" key="4">
    <source>
        <dbReference type="ARBA" id="ARBA00049288"/>
    </source>
</evidence>
<evidence type="ECO:0000313" key="8">
    <source>
        <dbReference type="Proteomes" id="UP000177629"/>
    </source>
</evidence>
<dbReference type="UniPathway" id="UPA00223"/>
<dbReference type="PRINTS" id="PR00143">
    <property type="entry name" value="CITRTSNTHASE"/>
</dbReference>
<dbReference type="AlphaFoldDB" id="A0A1G2PJW1"/>
<dbReference type="Gene3D" id="1.10.230.10">
    <property type="entry name" value="Cytochrome P450-Terp, domain 2"/>
    <property type="match status" value="1"/>
</dbReference>
<feature type="active site" evidence="6">
    <location>
        <position position="349"/>
    </location>
</feature>
<dbReference type="SUPFAM" id="SSF48256">
    <property type="entry name" value="Citrate synthase"/>
    <property type="match status" value="1"/>
</dbReference>
<sequence>MPTPIAQGLKGIVAGESKITKVDWEKSALYFRGYNVRELIEYSSFEEVFWLLAHGELPKPINREWLSQELKRQRKITNGELRALLDNAFINQPMLALALFVAKRGVLRLPVQTTKELPQRATVLGTELCAAFPTVIANLIHWGCAPPRFRMDPTKNSYPIVQPHSDLSHAANFLWMLNAKLVTKKRPDDTPYELYEGEYPTSFEEKAMDTTLILHADHEFNASTYALRTAASTQADPFHCILVTLGALSGPKHGGANEMAMHIFEDIRKPERAAQWVVDRLINKQERAFGFGHRLYKKRDPRTQILKRLGKELCRRKHLPWYDIAREVEKTTLAILKQRGHEDLPANVDFYSPCVFSALGIPSQYMPLVFAMARIAGWTAHMKEQYEQNTLIRPLSAYMGPAPRPYSK</sequence>
<dbReference type="GO" id="GO:0005975">
    <property type="term" value="P:carbohydrate metabolic process"/>
    <property type="evidence" value="ECO:0007669"/>
    <property type="project" value="TreeGrafter"/>
</dbReference>
<dbReference type="Pfam" id="PF00285">
    <property type="entry name" value="Citrate_synt"/>
    <property type="match status" value="1"/>
</dbReference>
<dbReference type="STRING" id="1802362.A2806_00425"/>
<dbReference type="InterPro" id="IPR024176">
    <property type="entry name" value="Citrate_synthase_bac-typ"/>
</dbReference>
<dbReference type="PANTHER" id="PTHR11739">
    <property type="entry name" value="CITRATE SYNTHASE"/>
    <property type="match status" value="1"/>
</dbReference>
<evidence type="ECO:0000256" key="1">
    <source>
        <dbReference type="ARBA" id="ARBA00005163"/>
    </source>
</evidence>
<evidence type="ECO:0000256" key="2">
    <source>
        <dbReference type="ARBA" id="ARBA00010566"/>
    </source>
</evidence>
<comment type="catalytic activity">
    <reaction evidence="4">
        <text>oxaloacetate + acetyl-CoA + H2O = citrate + CoA + H(+)</text>
        <dbReference type="Rhea" id="RHEA:16845"/>
        <dbReference type="ChEBI" id="CHEBI:15377"/>
        <dbReference type="ChEBI" id="CHEBI:15378"/>
        <dbReference type="ChEBI" id="CHEBI:16452"/>
        <dbReference type="ChEBI" id="CHEBI:16947"/>
        <dbReference type="ChEBI" id="CHEBI:57287"/>
        <dbReference type="ChEBI" id="CHEBI:57288"/>
        <dbReference type="EC" id="2.3.3.16"/>
    </reaction>
</comment>
<dbReference type="PANTHER" id="PTHR11739:SF23">
    <property type="entry name" value="CITRATE SYNTHASE 2-RELATED"/>
    <property type="match status" value="1"/>
</dbReference>
<feature type="active site" evidence="6">
    <location>
        <position position="293"/>
    </location>
</feature>
<dbReference type="GO" id="GO:0005829">
    <property type="term" value="C:cytosol"/>
    <property type="evidence" value="ECO:0007669"/>
    <property type="project" value="TreeGrafter"/>
</dbReference>
<gene>
    <name evidence="7" type="ORF">A2806_00425</name>
</gene>
<organism evidence="7 8">
    <name type="scientific">Candidatus Terrybacteria bacterium RIFCSPHIGHO2_01_FULL_48_17</name>
    <dbReference type="NCBI Taxonomy" id="1802362"/>
    <lineage>
        <taxon>Bacteria</taxon>
        <taxon>Candidatus Terryibacteriota</taxon>
    </lineage>
</organism>
<evidence type="ECO:0000313" key="7">
    <source>
        <dbReference type="EMBL" id="OHA48610.1"/>
    </source>
</evidence>
<comment type="similarity">
    <text evidence="2 5">Belongs to the citrate synthase family.</text>
</comment>
<name>A0A1G2PJW1_9BACT</name>
<reference evidence="7 8" key="1">
    <citation type="journal article" date="2016" name="Nat. Commun.">
        <title>Thousands of microbial genomes shed light on interconnected biogeochemical processes in an aquifer system.</title>
        <authorList>
            <person name="Anantharaman K."/>
            <person name="Brown C.T."/>
            <person name="Hug L.A."/>
            <person name="Sharon I."/>
            <person name="Castelle C.J."/>
            <person name="Probst A.J."/>
            <person name="Thomas B.C."/>
            <person name="Singh A."/>
            <person name="Wilkins M.J."/>
            <person name="Karaoz U."/>
            <person name="Brodie E.L."/>
            <person name="Williams K.H."/>
            <person name="Hubbard S.S."/>
            <person name="Banfield J.F."/>
        </authorList>
    </citation>
    <scope>NUCLEOTIDE SEQUENCE [LARGE SCALE GENOMIC DNA]</scope>
</reference>